<feature type="compositionally biased region" description="Pro residues" evidence="2">
    <location>
        <begin position="286"/>
        <end position="297"/>
    </location>
</feature>
<feature type="region of interest" description="Disordered" evidence="2">
    <location>
        <begin position="7217"/>
        <end position="7256"/>
    </location>
</feature>
<feature type="compositionally biased region" description="Low complexity" evidence="2">
    <location>
        <begin position="5930"/>
        <end position="5939"/>
    </location>
</feature>
<feature type="compositionally biased region" description="Polar residues" evidence="2">
    <location>
        <begin position="436"/>
        <end position="452"/>
    </location>
</feature>
<feature type="compositionally biased region" description="Polar residues" evidence="2">
    <location>
        <begin position="705"/>
        <end position="724"/>
    </location>
</feature>
<feature type="compositionally biased region" description="Acidic residues" evidence="2">
    <location>
        <begin position="575"/>
        <end position="586"/>
    </location>
</feature>
<feature type="compositionally biased region" description="Polar residues" evidence="2">
    <location>
        <begin position="7226"/>
        <end position="7236"/>
    </location>
</feature>
<accession>A0ABZ1UZH8</accession>
<feature type="region of interest" description="Disordered" evidence="2">
    <location>
        <begin position="5441"/>
        <end position="5460"/>
    </location>
</feature>
<proteinExistence type="predicted"/>
<feature type="region of interest" description="Disordered" evidence="2">
    <location>
        <begin position="5258"/>
        <end position="5288"/>
    </location>
</feature>
<feature type="coiled-coil region" evidence="1">
    <location>
        <begin position="7097"/>
        <end position="7124"/>
    </location>
</feature>
<feature type="compositionally biased region" description="Polar residues" evidence="2">
    <location>
        <begin position="6423"/>
        <end position="6434"/>
    </location>
</feature>
<feature type="region of interest" description="Disordered" evidence="2">
    <location>
        <begin position="252"/>
        <end position="302"/>
    </location>
</feature>
<evidence type="ECO:0000256" key="2">
    <source>
        <dbReference type="SAM" id="MobiDB-lite"/>
    </source>
</evidence>
<feature type="region of interest" description="Disordered" evidence="2">
    <location>
        <begin position="6717"/>
        <end position="6749"/>
    </location>
</feature>
<feature type="compositionally biased region" description="Low complexity" evidence="2">
    <location>
        <begin position="415"/>
        <end position="429"/>
    </location>
</feature>
<feature type="region of interest" description="Disordered" evidence="2">
    <location>
        <begin position="4167"/>
        <end position="4197"/>
    </location>
</feature>
<feature type="region of interest" description="Disordered" evidence="2">
    <location>
        <begin position="7277"/>
        <end position="7317"/>
    </location>
</feature>
<feature type="compositionally biased region" description="Low complexity" evidence="2">
    <location>
        <begin position="753"/>
        <end position="773"/>
    </location>
</feature>
<feature type="region of interest" description="Disordered" evidence="2">
    <location>
        <begin position="5833"/>
        <end position="5862"/>
    </location>
</feature>
<protein>
    <submittedName>
        <fullName evidence="3">Lonely Cys domain-containing protein</fullName>
    </submittedName>
</protein>
<feature type="compositionally biased region" description="Low complexity" evidence="2">
    <location>
        <begin position="676"/>
        <end position="695"/>
    </location>
</feature>
<feature type="compositionally biased region" description="Low complexity" evidence="2">
    <location>
        <begin position="651"/>
        <end position="663"/>
    </location>
</feature>
<keyword evidence="1" id="KW-0175">Coiled coil</keyword>
<feature type="region of interest" description="Disordered" evidence="2">
    <location>
        <begin position="5914"/>
        <end position="5947"/>
    </location>
</feature>
<feature type="region of interest" description="Disordered" evidence="2">
    <location>
        <begin position="6036"/>
        <end position="6069"/>
    </location>
</feature>
<feature type="region of interest" description="Disordered" evidence="2">
    <location>
        <begin position="3200"/>
        <end position="3226"/>
    </location>
</feature>
<feature type="compositionally biased region" description="Polar residues" evidence="2">
    <location>
        <begin position="497"/>
        <end position="512"/>
    </location>
</feature>
<feature type="compositionally biased region" description="Low complexity" evidence="2">
    <location>
        <begin position="7067"/>
        <end position="7083"/>
    </location>
</feature>
<feature type="compositionally biased region" description="Low complexity" evidence="2">
    <location>
        <begin position="6241"/>
        <end position="6257"/>
    </location>
</feature>
<dbReference type="Proteomes" id="UP001432161">
    <property type="component" value="Chromosome"/>
</dbReference>
<feature type="compositionally biased region" description="Low complexity" evidence="2">
    <location>
        <begin position="1129"/>
        <end position="1150"/>
    </location>
</feature>
<feature type="region of interest" description="Disordered" evidence="2">
    <location>
        <begin position="5634"/>
        <end position="5655"/>
    </location>
</feature>
<evidence type="ECO:0000313" key="4">
    <source>
        <dbReference type="Proteomes" id="UP001432161"/>
    </source>
</evidence>
<feature type="compositionally biased region" description="Low complexity" evidence="2">
    <location>
        <begin position="794"/>
        <end position="813"/>
    </location>
</feature>
<reference evidence="3" key="1">
    <citation type="submission" date="2022-10" db="EMBL/GenBank/DDBJ databases">
        <title>The complete genomes of actinobacterial strains from the NBC collection.</title>
        <authorList>
            <person name="Joergensen T.S."/>
            <person name="Alvarez Arevalo M."/>
            <person name="Sterndorff E.B."/>
            <person name="Faurdal D."/>
            <person name="Vuksanovic O."/>
            <person name="Mourched A.-S."/>
            <person name="Charusanti P."/>
            <person name="Shaw S."/>
            <person name="Blin K."/>
            <person name="Weber T."/>
        </authorList>
    </citation>
    <scope>NUCLEOTIDE SEQUENCE</scope>
    <source>
        <strain evidence="3">NBC_00489</strain>
    </source>
</reference>
<feature type="compositionally biased region" description="Low complexity" evidence="2">
    <location>
        <begin position="607"/>
        <end position="620"/>
    </location>
</feature>
<feature type="region of interest" description="Disordered" evidence="2">
    <location>
        <begin position="7633"/>
        <end position="7687"/>
    </location>
</feature>
<feature type="compositionally biased region" description="Polar residues" evidence="2">
    <location>
        <begin position="774"/>
        <end position="783"/>
    </location>
</feature>
<feature type="region of interest" description="Disordered" evidence="2">
    <location>
        <begin position="4810"/>
        <end position="4830"/>
    </location>
</feature>
<dbReference type="EMBL" id="CP108330">
    <property type="protein sequence ID" value="WUR36193.1"/>
    <property type="molecule type" value="Genomic_DNA"/>
</dbReference>
<feature type="region of interest" description="Disordered" evidence="2">
    <location>
        <begin position="4010"/>
        <end position="4032"/>
    </location>
</feature>
<feature type="region of interest" description="Disordered" evidence="2">
    <location>
        <begin position="7031"/>
        <end position="7087"/>
    </location>
</feature>
<name>A0ABZ1UZH8_9ACTN</name>
<feature type="region of interest" description="Disordered" evidence="2">
    <location>
        <begin position="2684"/>
        <end position="2719"/>
    </location>
</feature>
<feature type="compositionally biased region" description="Basic and acidic residues" evidence="2">
    <location>
        <begin position="829"/>
        <end position="866"/>
    </location>
</feature>
<feature type="region of interest" description="Disordered" evidence="2">
    <location>
        <begin position="6232"/>
        <end position="6264"/>
    </location>
</feature>
<feature type="compositionally biased region" description="Polar residues" evidence="2">
    <location>
        <begin position="6371"/>
        <end position="6386"/>
    </location>
</feature>
<sequence length="7851" mass="835356">MSIHVSEKLNNLLFVLIGERMLQGDEDKADANGKPYGRLARRMRELSDLIGAVAGGVGRSLPPRVGNNYVRAMHMFLDDGGVNHLKAFAKQLDDLERSRVKSGMDIMEAKWQIIAELVRLLIELMVIAVLSAFTGGTASSQAAVARARSTVAILTVMHELNKRTHAVPAVSEMFEEAFQTFAVRLAMMKGAPPGRRPDGFDWNQIVQDGVFGAFTGLFYGFLNDILKGLKKNFKNLSNSGLFKDVPGSNNKFDIKIDGSHNNNSPNPTPHPHADPHPGPEPKPNPHPDLTSVPPPSFTPVKLSPIDRFKHELGEDAGHFLTEGGAEALGELATAAIFHFPTEGLTTFLGGGLSSVSERHLGQGASWLGGKFNFKKPPNVNTVGPDDVLGSKNDDRSSSSSGSSDSPGGGAPSPGPGSSLTVPPSTTSSAPGGGQNRPGSGSSQTGPDGNGITTEVPGVDLDDLELNGPRPGAGHLDPGHLDTVPPKTSPGTDGNGQHADTGTPANGTPQNGTAPGGVRPGSTSTQGQGQGRNEDHNDSFDDGDNVYDDADSLFDDSDTETDLDSIFDGNPGNSDSDTESLFGDDDAVTQTAGPGTDHTKGTPDPGDTSGTPLPTTGAPLPHVTSPTGSPAPAPGNTSNANGTGAGTGGQSSGAPNSSSPSSSPTGGGTRPPAPVRTDGTAPDTDGTTDATGTDGATDLDEATDTPDTSGIDTTSGANDPGTTAGTDLKGGPIGNTPGDVTRTEGGDTGSPVDTTGTAPAPAPAPVATTGRGAPSTTGTGNGTPQDVHDKGKALDTSSDTDTSGRGTDTTSTTTAPDGPRGADVSDLDVSEARDQHIDAVRELKQATDDAARIRTRIDAGEGSSRDLDALDAAQQRVDRAEQHLHDSEDRLRDLGIDPNAPESFPHPAPVVARDDSQRQWIASQVTADDLPDGLPNGLDPHTTVTLRDLTAAGVAVGPALHTQLALNNGEVSLRDTGLDPVDQVKVLMNRPGPWPQSLDTVAADTSRRIWQDSYEDFTGSLPPGTDPRSAREAWDRATGLVLPLELHPVRADSRYTTGPFRDAVRQVADLLAGGSGRPAAITRADQLRTDLGLPFRVRGGAPGVDTALDGPQPVPTTSNDSDPTPPTSVPPLVSTTSPSTTPPSTTSVDVPGVGRSVTVGGDPEAPGDPYGSYDATYSGVSQETADWAHGVLRDLVGGEPDLDVLAGQLLHLGPMITADAATVDRLYELVEAADTAGRATSLAAIGAFDLDQRGALDDQWLVRDTGGRRVGRDWTGNAGRPRVDRYLRVSPDGRTASVDAPWPQQRWVVSAEGGPEGPWVRDRDDNVLVPNSWAEFAELLRHDPAWRQRGDLVIAVPQAGSQTLEGPSLVSDLLRVRTWSTNGTLDWNGRTRSGDPLIRVTGTAVVWVPNRPGQRSGAIPGSVRDIYGSLIDDRDIASTTMVSGDGQRSYGRSMLASDDPVRRAHGNVGGQIMHFSYGEVEPGPGRSWRIIQESAAVHPLPFRPGYVMNFHGSATTGEIPLEEDDPTEAPLGEVAGFFGRRGSFQAVRPRDIVFAEGCEVADYPPGTNDPLHHPRGLQHMANTLNRPVAAANRTIIIRPPADGRPARFVVQTQDVRNPGEVRWITAYPEPDHDEFLEIAARIGGRLPQTPSPRQLLTWLRAAREVYGPDFGPDSQGFDLTMQALGLIDFQRISQGGTGPLTLPWLGEFTQPYNQAYNYPADSWNGLRWLIHNMSSTTTGGDPQAPTDVSDTSVDTTSPAGPADRSDALPPPGVPYGVDNSVATSVLERGGQDWWRARAAAGDPVLRQHTWTSVNRQTPDMNGVLQPTTVHGTFRVRRFTHNDVNYTDIEVRTALTTRDPLTAQQLADLWTQLSADIDAVYNTPGHKLPNGDILHVTPVRVAHGDPDTDWLADVYTPAPGKRPSHHRIPVNLRAGSRIGAHEFGHQVGLPDEYTNPNPNPGPDTDSVQGINISGSLMGRYNQPIDPTELETYEREAAEGRPTLTGDGLAQGGLRDRNLGRIARFVGDLPTSTPRITPPPTGLPDETLTGLTDFHATVDRALQTIPTTSGITDDALDAYNDFNNLLETTLRSARTQAGLDTPPPTAVTVGGDPEAPGDPYGSYDATYSGVSQETADWAHGVLRDLVGGEPDLDVLAGQLLHLGPMITADAATVDRLYELVEAADTAGRATSLAAIGAFDLDQRGALDDQWLVRDTGGRRVGRDWTGNAGRPRVDRYLRVSPDGRTASVDAPWPQQRWVVSAEGGPEGPWVRDRDDNVLVPNSWAEFAELLRHDPAWRQRGDLVIAVPQAGSQTLEGPSLVSDLLRVRTWSTNGTLDWNGRTRSGDPLIRVTGTAVVWVPNRPGQRSGAIPGSVRDIYGSLIDDRDIASTTMVSGDGQRSYGRSMLASDDPVRRAHGNVGGQIMHFSYGEVEPGPGRSWRIIQESAAVHPLPFRPGYVMNFHGSATTGEIPLEEDDPTEAPLGEVAGFFGRRGSFQAVRPRDIVFAEGCEVADYPPGTNDPLHHPRGLQHMANTLNRPVAAANRTIIIRPPADGRPARFVVQTQDVRNPGEVRWITAYPEPDHDEFLEIAARIGGRLPQTPSPRQLLTWLRAAREVYGPDFGPDSQGFDLTMQALGLIDFQRISQGGTGPLTLPWLGEFTQPYNQAYNYPADSWNGLRWLIHNMSSTTTGGDPQAPTDVSDTSVDTTSPAGPADRSDALPPPGVPYGVDNSVATSVLERGGQDWWRARAAAGDPVLRQHTWTSVNRQTPDMNGVLQPTTVHGTFRVRRFTHNDVNYTDIEVRTALTTRDPLTAQQLADLWTQLSADIDAVYNTPGHKLPNGDILHVTPVRVAHGDPDTDWLADVYTPAPGKRPSHHRIPVNLRAGSRIGAHEFGHQVGLPDEYTDKSTSKDIEPVQGINISGSLMGRYNEPIDAAELETYEREAAEGRPTLTGDGMAQGGLRDRNLGRIARFVGDLPTSTPRITPPPTGLPDETLTGLTDFHATVDRALQTIPTTSGITDDALDAYNDFNNLLETTLRIAQVEAGLDTPPLTVTTVGGDPQAPVDTYEGNLIQIFGPGVTQLPGYQDMHDALARLDTLRGTDSDPALRQGPLDLDAVTRRVLVLPPGTPLSTGHYDALFRFTTAPDAAQAPSLAAIAAVGLVMRGAMSTWMAVKAPDDTPYGRDWGSSLGADRSLDMDLDSVWQDNGAPSWESRTTDPRPAPWRPAAGKPRPYVIKTGGSPYALTVTTLDGATTSVPVDVFAELLALDPALTALPPDVPVVLLVPHAGGRQLELPRALAHRLDRPVWSTSGNPETQKADDGKVRVFLEKRTGLPVGDWITSRPGEVMSDPTTQTTDVPAWERNMVSYTVVADDDPTLQIGRAAFHPQDFSTRESIYRTIHRARLYARFYPAIRKETAPTPLTVGAAPGERVHHVLMHGAPDAVSVPQQDGSTYRASGEEITGWLKRRPSVKRLRDQDWIDFDLCFTGGAYRPGAARLIGSNVALPPATDPLAQPPLAQIVANGTRKRVRAADRVSAYAVNPSTGVPRFLLHADARGNDSRALEFWPEPLDAELADLARTAGLHTGPDPVPGHTLDTTLRLVRALRHAFGPGIGPGFRQDPTYPDLLHGIGALEKMRDNDPHLRDITPFTLELFTRAARADRRDHGDGRDVLDADTYRGLLTRAATAPPNTSLSDFVQIPLSVRAADQLRNLPHVAALATRLLQLPPSAPVGAAEMTRLYWAYVEAAEWIQSVPDIGATAAAALHLPTPDPALQGRLVELATAVIAAGLNPRNPAELGAFDLVLRGALGDHSLYFDPSGRPVGRNWSAPQPGQVVDSSAVLTATRQPQGTYGLTGSAQAPWVDQGKHGFVVSAQNAGPGRVRIALPGMPPVDVTNAEVAELLALDPALAVRDLRTTQVVLAVHGSGGSTAPATGMPPVPPSIDASLPLRFAVALSTGRTVWAPQGRLQVAPLPNSGHSSLTGIFDTPGTTAAADFVPTSPDFWIPAAAVSAAPLAPTHSDGSVTSQPPSQPQDPYRDHLVRSFGTDIVQSPRYQQLHDAVGRLDTLRANDSDPALRQGPLDLDAVTRRVLVLDAATPLTTEHYDMALLFAGAPGAAQASGLATIAAIGLAMRGALSGGLALTSPDGTRYGRDWGSGAAADRTVDLDLDSVWQDNGAQSGRSRTTDPRPAPWRPAAGKPRPYVIKTGGSPYALTVTTPNDDRMTVPVDVFAELLALDPALTALPPDVPVVLLVPHAGGRQLELPRALAHRLNRPVWSTSGNPDTQKADDGKVRVFLEKRTGLPVGDWIPSRPDEVMSDPTTQTTDVPAWERDMVSYTVVADDDPTLQIGRAVLDPSDFATREATYRKLNQDYLLHRYVSSARALKQGVRPRVGAAPGEPVHHVFMHGTPEYVQVPQKDGSVYPASGEEITGWLKRRPSVSRLGDRGWINFDACWTGGAYRHGAYKRTHSDAPLPRAVDPLTTIPLSQVVANGTRKRVRAGDRVNGYDLDPDTGKPRWFVFDDVRGGLAHTVEYYPEPLDTELADLARTAGLHTGPDPVPGHTLDTTLRLVRALRQTFGPRVGEDPSYHDLVRGIGAVERMRSDDPQLKDVAPFTLDLFKRAAAANRRDHGDGRILLSADAYRAFLARAVTAPPGTALSDFVTLPMPVWVAGQFRTMRDPAAFARRALQLPPSAPVGTTEMTQAYWAFVKASEWFQSLPDRGTTAAVALHLPAPDSSPSRGLQLVDLATTAFAAGHDAYNLLQLAAFQLTLRGAFDPHSRYVDPSGRVVGRNWGRQRPHQTQQLDSSALVTLTQRADGSYARSGPDTAPWAGPDTDPYLVSTKDNGHGRYRVTLRGGQHVDVPRAELAELLALDPDLLRRNATTTQVVLNVSRTGGSPAPAGDPLATAPPPLAPTMPLQHAVALATGRTVWAPKGTSEVRQFPGTGHLSLTGVFDAPGMKAASDFVPVFPDFWASNATTSAAPPPPTHAGGTTPSDSAAPTAGLPYVSSDGGVTTAGPTAPDSDAEDGYVADHTDLLSEEGPPPTVAPPPRTQVESSYVRRYGALPDGSVGLVQLPAFSPEVLAGLHEQVYSELGVDPDNPPADVREQVEDRLSGAQLALNLAYVRSAGGHRVTIRVDGTDHTIDVQLTLSHPRPSTRQGLFDTRDPDKHVERRGFGTRETYSGQPSGTYRTFQAPWTGSWPIGAGTAVRAVDGAATASITHNQASDSATVTYSVQTTTSQRSNEPSDPIEFDTHWRVRRDAPNVPEAAASAARTGTPAPTSVASEGWSAPQSHGPTTIWFPRHLTAADPAPDSLPEPADLRELPLYGVDSVIDPGALYEHVHRSFRADLDDTAAEQVSTFLSEQVLRGTLPMQIDEGLHSPVITDGSGNVVGMLRLETTPVVGPAQRQSVEGQINLESHVVNYSKVSLSSKYTSGIAITGNVAAALTGDHSEGHPHSADTIGGSAGARGQAQINVSNTYGAESSSGTMHAVRTNRSHLLAPAAVGYRVTLIRPDGTESPAPVFSPKHGMDLRVLSKADAEGHRPSDEELRELPDSLEHLDGLGLSAAPLDVTGTAALYDRAEAWLRREGFLPPAPGTPAATGLGAKLKKLARDHEPEHQIRLHAQLNNLRKLRDARSRVGRRAGSDSMIDGGQSLHFEIPTGTDTGVRRVRLQLTAERDTSRESRHDKVLPGIQVMGLALGVGSDSEQLGESYGGGAGPLGSVSGPLGNWGGFGFGGDYQYVHQYTDGDGVGGSTGHDQFFIGTAQDTHKFEVPVRLALDLFADDGDRPSVRFGEEVNAAAAAAATPAAPAVPTASTTSAAPAPPTVSGSMWLAVPHSRTRAPAPKPAPRPRAGHAGGVPRRPNPTDMARLEGTDATGAPLPNLVRVPDDALIDVMRGSAVVDALFQRAAAEIRRQVRASEAAADDSGTGPILPLTTADAGRTTGTGTGRQSRKWISPLAGQGLTDTRTRAAESRYAATTPGSLIAHGHELLKNTYVVEGLTLPGALSDGQYTLELRAIAHDPELLGTDKQYTETGAGAVDTAQQSKSLGKSHQVGFTGLASQNPPPVPENDENSPELVNPEIDGTIGVTNRAGTKSFVGLFNPSARFGYTFRTDESDALSSSTAVNRVPTESGEKHRVKSGLTYVLTLRAGSRTAFNGPGELGTIDPVTFAADVPGGLEFLMTRGQHLRDARWMSSVRGLTAESAPKPTAGLPSSYTRDRELGLGTVLSVIEYQRPAPAAPPAAPAPVATSGTAAPASTPAIPLGPVTPRERRGQVYRDMVELVEIEAPGATTPGHPGYQSGVHSRIAQITSTAGLRSLPGRGPGGTFGRATTRFHFRHHGFGGERLVEVALAAVPRRSQDLAGVRGVSHPGSGFEQWQSHTAAGRTTSKSWVRQKQLGVNLTTRHLRRNQPPGQSRVDRSAPVLTPQAATSKSSRRATTADNRFWLRTDNGADFDGLEYDYVVSVRSVLVMDWPPNVLGGLIQNGVIAWEQASVNTRRWLDELLERGRPQTRSTPVRLALRFTGTETNTRTTPASVTAPAAVSTVDPRNRLLPGPPPTPYLTDSQMFSPTGPTPVFHFDGWAHLETALNEVTPISDGGWHVQLTGASLEGRAARLGQLVQAGRISLDRPRLVAGLLRRMPGSRPLEGPPTQPPSLTITLYNPRRATHGDDVTLDQLHNVTDTLSTAAGADHTFSVGFTELLSADADGHQLAGMSVPIVQRPAQPTSFGGTVTGSRRDWLKHGSTSAPGDGARGTRSYAIDADVHLLVEGPEGTRHVTGTATLRVEERDLLGHGLITEEESPPRVRDLPSLVPDWDTGELSDLSQRLHSALNTEVDGVQLWVSLGPDQDGVRLGRVLYGASRAAVLGNRPVELMTRGPEGIRRWEFNSEGSLVTDDPQLTEAWTPFHAQAQLLHSATLTLADAPGQLRRLTMALRHADHALTHAVVALESARDMVRTAITAEERAKARAALSIKTARQHRKLVGTLEQGLKTAQQTVATLPPVIAANEKTAADARRDLRTALDRLTQVENTVRAERAAAAAKGSSTRTGQDAQGVGSAVPPAGRPAPPAPSESPAATGAPRSGRPAADVADDPRVRAVLPAITAAENTLQEVTKQLEENSGKLRKAQKIVTDGPARVQEAQTTRDEAVEQAGRDAAAVVSRGEDVRIARLRESRAEKRVERAETKVLRRNDQLATAADARARALSDHSSATEALEDLSTAVRDNAPAPEQSLRTTFATTSPRWPRPGGRLAPLPAAGQSHSAIPRVTTDPARITRKSTFKLGRTGTAKPTHPDIPKITRTGTSKPTHTMPAHSGTVATGKGKEAAAAPVTRETPYIAPRGALVPTPGDNRCLLSAVIGSAPQLVRTRLQEAGLPVGPRVATWLGRPTGVQQTLRNVALNSGGGRDARHLRTVQDQLQNLVQNRLAAAIGGTRPLSPQVLGQLRSLLVTEFAAQVRDESDAWVDARLIQFGIGGLARPEDLDPTELQTLYAVEVSRQDAPHPAAGESPSNVQMFDYLRRRNALPALPNLTPEQRRELLITEYHHSTVPLTTPEANRLNRAVRNWSTEWNSLMGDVFLPLLADTLDAPIDVFTHAPGPVAEGGTLGFVIRYGPDSHTPALEVHYTGLNHYSASAAATHLSLAPPTAGPPSSLSSAREDSIEPPTPTMEGSSVGSVGDGSRGEDDGPAPVSYGERPDSFVASLASLLTGPGTAPAWAGARDPQQALRGWALSDAADRGVPADAALPDGDTDVSYEDLDRLKVLDDDQLRAQAILQGSLTVAEAGLDDAARLALVLANPDTLAYVLTLAALVARDTGRRIRLVPPGGGEVREFGPAGGTPLTVYFDGDRFTTTPPAPDDD</sequence>
<feature type="compositionally biased region" description="Basic and acidic residues" evidence="2">
    <location>
        <begin position="271"/>
        <end position="285"/>
    </location>
</feature>
<feature type="compositionally biased region" description="Low complexity" evidence="2">
    <location>
        <begin position="2693"/>
        <end position="2704"/>
    </location>
</feature>
<gene>
    <name evidence="3" type="ORF">OHN36_02870</name>
</gene>
<evidence type="ECO:0000313" key="3">
    <source>
        <dbReference type="EMBL" id="WUR36193.1"/>
    </source>
</evidence>
<feature type="region of interest" description="Disordered" evidence="2">
    <location>
        <begin position="4972"/>
        <end position="5047"/>
    </location>
</feature>
<feature type="compositionally biased region" description="Low complexity" evidence="2">
    <location>
        <begin position="5799"/>
        <end position="5815"/>
    </location>
</feature>
<feature type="region of interest" description="Disordered" evidence="2">
    <location>
        <begin position="1097"/>
        <end position="1174"/>
    </location>
</feature>
<feature type="compositionally biased region" description="Pro residues" evidence="2">
    <location>
        <begin position="7057"/>
        <end position="7066"/>
    </location>
</feature>
<feature type="region of interest" description="Disordered" evidence="2">
    <location>
        <begin position="6359"/>
        <end position="6386"/>
    </location>
</feature>
<feature type="compositionally biased region" description="Low complexity" evidence="2">
    <location>
        <begin position="1745"/>
        <end position="1756"/>
    </location>
</feature>
<evidence type="ECO:0000256" key="1">
    <source>
        <dbReference type="SAM" id="Coils"/>
    </source>
</evidence>
<feature type="region of interest" description="Disordered" evidence="2">
    <location>
        <begin position="368"/>
        <end position="866"/>
    </location>
</feature>
<feature type="compositionally biased region" description="Polar residues" evidence="2">
    <location>
        <begin position="6036"/>
        <end position="6045"/>
    </location>
</feature>
<feature type="region of interest" description="Disordered" evidence="2">
    <location>
        <begin position="6400"/>
        <end position="6434"/>
    </location>
</feature>
<dbReference type="NCBIfam" id="NF012197">
    <property type="entry name" value="lonely_Cys"/>
    <property type="match status" value="2"/>
</dbReference>
<keyword evidence="4" id="KW-1185">Reference proteome</keyword>
<feature type="compositionally biased region" description="Polar residues" evidence="2">
    <location>
        <begin position="6718"/>
        <end position="6729"/>
    </location>
</feature>
<feature type="region of interest" description="Disordered" evidence="2">
    <location>
        <begin position="5799"/>
        <end position="5819"/>
    </location>
</feature>
<feature type="compositionally biased region" description="Polar residues" evidence="2">
    <location>
        <begin position="4167"/>
        <end position="4176"/>
    </location>
</feature>
<feature type="compositionally biased region" description="Acidic residues" evidence="2">
    <location>
        <begin position="539"/>
        <end position="564"/>
    </location>
</feature>
<organism evidence="3 4">
    <name type="scientific">Streptomyces griseoaurantiacus</name>
    <dbReference type="NCBI Taxonomy" id="68213"/>
    <lineage>
        <taxon>Bacteria</taxon>
        <taxon>Bacillati</taxon>
        <taxon>Actinomycetota</taxon>
        <taxon>Actinomycetes</taxon>
        <taxon>Kitasatosporales</taxon>
        <taxon>Streptomycetaceae</taxon>
        <taxon>Streptomyces</taxon>
        <taxon>Streptomyces aurantiacus group</taxon>
    </lineage>
</organism>
<feature type="region of interest" description="Disordered" evidence="2">
    <location>
        <begin position="1736"/>
        <end position="1771"/>
    </location>
</feature>
<feature type="compositionally biased region" description="Low complexity" evidence="2">
    <location>
        <begin position="5261"/>
        <end position="5274"/>
    </location>
</feature>
<feature type="compositionally biased region" description="Pro residues" evidence="2">
    <location>
        <begin position="5034"/>
        <end position="5044"/>
    </location>
</feature>